<evidence type="ECO:0000256" key="2">
    <source>
        <dbReference type="ARBA" id="ARBA00007168"/>
    </source>
</evidence>
<reference evidence="7 8" key="1">
    <citation type="submission" date="2020-04" db="EMBL/GenBank/DDBJ databases">
        <title>Plant Genome Project.</title>
        <authorList>
            <person name="Zhang R.-G."/>
        </authorList>
    </citation>
    <scope>NUCLEOTIDE SEQUENCE [LARGE SCALE GENOMIC DNA]</scope>
    <source>
        <strain evidence="7">YNK0</strain>
        <tissue evidence="7">Leaf</tissue>
    </source>
</reference>
<dbReference type="OrthoDB" id="44736at2759"/>
<feature type="transmembrane region" description="Helical" evidence="6">
    <location>
        <begin position="181"/>
        <end position="204"/>
    </location>
</feature>
<feature type="transmembrane region" description="Helical" evidence="6">
    <location>
        <begin position="48"/>
        <end position="70"/>
    </location>
</feature>
<dbReference type="OMA" id="YLWEWIS"/>
<comment type="caution">
    <text evidence="7">The sequence shown here is derived from an EMBL/GenBank/DDBJ whole genome shotgun (WGS) entry which is preliminary data.</text>
</comment>
<keyword evidence="8" id="KW-1185">Reference proteome</keyword>
<comment type="similarity">
    <text evidence="2 6">Belongs to the CTL (choline transporter-like) family.</text>
</comment>
<protein>
    <recommendedName>
        <fullName evidence="6">Choline transporter-like protein</fullName>
    </recommendedName>
</protein>
<feature type="transmembrane region" description="Helical" evidence="6">
    <location>
        <begin position="82"/>
        <end position="102"/>
    </location>
</feature>
<dbReference type="Pfam" id="PF04515">
    <property type="entry name" value="Choline_transpo"/>
    <property type="match status" value="1"/>
</dbReference>
<keyword evidence="5 6" id="KW-0472">Membrane</keyword>
<dbReference type="InterPro" id="IPR007603">
    <property type="entry name" value="Choline_transptr-like"/>
</dbReference>
<dbReference type="EMBL" id="JABCRI010000007">
    <property type="protein sequence ID" value="KAF8403462.1"/>
    <property type="molecule type" value="Genomic_DNA"/>
</dbReference>
<evidence type="ECO:0000256" key="5">
    <source>
        <dbReference type="ARBA" id="ARBA00023136"/>
    </source>
</evidence>
<feature type="transmembrane region" description="Helical" evidence="6">
    <location>
        <begin position="216"/>
        <end position="233"/>
    </location>
</feature>
<evidence type="ECO:0000256" key="1">
    <source>
        <dbReference type="ARBA" id="ARBA00004141"/>
    </source>
</evidence>
<keyword evidence="4 6" id="KW-1133">Transmembrane helix</keyword>
<dbReference type="GO" id="GO:0005886">
    <property type="term" value="C:plasma membrane"/>
    <property type="evidence" value="ECO:0007669"/>
    <property type="project" value="UniProtKB-SubCell"/>
</dbReference>
<feature type="transmembrane region" description="Helical" evidence="6">
    <location>
        <begin position="114"/>
        <end position="133"/>
    </location>
</feature>
<name>A0A834ZIU8_TETSI</name>
<proteinExistence type="inferred from homology"/>
<sequence length="454" mass="49917">MPKERNTWKWHARAAALPKEIRKRCVVWDWVREPNTQLKKTARKTFQILFYLHLLLITILIIVLTVLGLLFANTHHFHPIHWYPPLLTSSACAAIAAFGWQAATRCNPSNTIKAAFWLSPSLTCATGVLLLSIGSAGSLVAAAMALIFALIQSLYACWVVPRFDYAARILKVSLSSPAATGATNFVLVSVIVGTTYSCFCVSGIGGAISTITHLDGLFISVILLSLAWTMHVIRNISHVAISRVGYMHFANEMEVGTRVAFCDTIKHSMECVCLSSALVPILGVIRGSARAMSSIAGDTDEFMFSCADCYARVADRLVAYGHKWGFVHVGVYDKGFVRASVDTWEMFQRVRMESLIDSDLTGSFCFLSSVAVGAICTLIGGSWTFAVHKSYATEVSIYAFLIGYFIGRIAMALPQACVSAYHVAYAENPENLRFDSTIPTRIQELQRSQALSRN</sequence>
<dbReference type="AlphaFoldDB" id="A0A834ZIU8"/>
<evidence type="ECO:0000313" key="7">
    <source>
        <dbReference type="EMBL" id="KAF8403462.1"/>
    </source>
</evidence>
<organism evidence="7 8">
    <name type="scientific">Tetracentron sinense</name>
    <name type="common">Spur-leaf</name>
    <dbReference type="NCBI Taxonomy" id="13715"/>
    <lineage>
        <taxon>Eukaryota</taxon>
        <taxon>Viridiplantae</taxon>
        <taxon>Streptophyta</taxon>
        <taxon>Embryophyta</taxon>
        <taxon>Tracheophyta</taxon>
        <taxon>Spermatophyta</taxon>
        <taxon>Magnoliopsida</taxon>
        <taxon>Trochodendrales</taxon>
        <taxon>Trochodendraceae</taxon>
        <taxon>Tetracentron</taxon>
    </lineage>
</organism>
<feature type="transmembrane region" description="Helical" evidence="6">
    <location>
        <begin position="139"/>
        <end position="160"/>
    </location>
</feature>
<evidence type="ECO:0000256" key="3">
    <source>
        <dbReference type="ARBA" id="ARBA00022692"/>
    </source>
</evidence>
<evidence type="ECO:0000256" key="6">
    <source>
        <dbReference type="RuleBase" id="RU368066"/>
    </source>
</evidence>
<feature type="transmembrane region" description="Helical" evidence="6">
    <location>
        <begin position="395"/>
        <end position="413"/>
    </location>
</feature>
<gene>
    <name evidence="7" type="ORF">HHK36_011566</name>
</gene>
<evidence type="ECO:0000313" key="8">
    <source>
        <dbReference type="Proteomes" id="UP000655225"/>
    </source>
</evidence>
<accession>A0A834ZIU8</accession>
<comment type="function">
    <text evidence="6">Choline transporter.</text>
</comment>
<dbReference type="PANTHER" id="PTHR12385:SF84">
    <property type="entry name" value="CHOLINE TRANSPORTER-LIKE PROTEIN"/>
    <property type="match status" value="1"/>
</dbReference>
<comment type="subcellular location">
    <subcellularLocation>
        <location evidence="6">Cell membrane</location>
        <topology evidence="6">Multi-pass membrane protein</topology>
    </subcellularLocation>
    <subcellularLocation>
        <location evidence="1">Membrane</location>
        <topology evidence="1">Multi-pass membrane protein</topology>
    </subcellularLocation>
</comment>
<dbReference type="Proteomes" id="UP000655225">
    <property type="component" value="Unassembled WGS sequence"/>
</dbReference>
<dbReference type="GO" id="GO:0022857">
    <property type="term" value="F:transmembrane transporter activity"/>
    <property type="evidence" value="ECO:0007669"/>
    <property type="project" value="UniProtKB-UniRule"/>
</dbReference>
<keyword evidence="3 6" id="KW-0812">Transmembrane</keyword>
<dbReference type="PANTHER" id="PTHR12385">
    <property type="entry name" value="CHOLINE TRANSPORTER-LIKE (SLC FAMILY 44)"/>
    <property type="match status" value="1"/>
</dbReference>
<feature type="transmembrane region" description="Helical" evidence="6">
    <location>
        <begin position="360"/>
        <end position="383"/>
    </location>
</feature>
<evidence type="ECO:0000256" key="4">
    <source>
        <dbReference type="ARBA" id="ARBA00022989"/>
    </source>
</evidence>